<name>A0ABS8UP99_DATST</name>
<keyword evidence="2" id="KW-1185">Reference proteome</keyword>
<reference evidence="1 2" key="1">
    <citation type="journal article" date="2021" name="BMC Genomics">
        <title>Datura genome reveals duplications of psychoactive alkaloid biosynthetic genes and high mutation rate following tissue culture.</title>
        <authorList>
            <person name="Rajewski A."/>
            <person name="Carter-House D."/>
            <person name="Stajich J."/>
            <person name="Litt A."/>
        </authorList>
    </citation>
    <scope>NUCLEOTIDE SEQUENCE [LARGE SCALE GENOMIC DNA]</scope>
    <source>
        <strain evidence="1">AR-01</strain>
    </source>
</reference>
<dbReference type="InterPro" id="IPR026749">
    <property type="entry name" value="Tmem135"/>
</dbReference>
<comment type="caution">
    <text evidence="1">The sequence shown here is derived from an EMBL/GenBank/DDBJ whole genome shotgun (WGS) entry which is preliminary data.</text>
</comment>
<gene>
    <name evidence="1" type="ORF">HAX54_018597</name>
</gene>
<evidence type="ECO:0000313" key="1">
    <source>
        <dbReference type="EMBL" id="MCD9560123.1"/>
    </source>
</evidence>
<dbReference type="Proteomes" id="UP000823775">
    <property type="component" value="Unassembled WGS sequence"/>
</dbReference>
<protein>
    <recommendedName>
        <fullName evidence="3">Mannosyltransferase</fullName>
    </recommendedName>
</protein>
<dbReference type="PANTHER" id="PTHR12459">
    <property type="entry name" value="TRANSMEMBRANE PROTEIN 135-RELATED"/>
    <property type="match status" value="1"/>
</dbReference>
<sequence>MVYSLALSLVHLYKIVSAWGGHRRTAKWRALLAGAIAGPSMLLTGNTQYISLTIYILMCAAVLASRCGIKNEATPHFPSSSFLIHIRVSYVERLYTRPSLPCTYYCLCMYVIPKHNSSRIVYLNNEPRSAYILKQDSLHPSYKSFLNKHGGKAAGCERPGMWELSSELGSNRESLQVQCAVSLLGYGHVFSSGCSRGACNIPMVALGTL</sequence>
<evidence type="ECO:0008006" key="3">
    <source>
        <dbReference type="Google" id="ProtNLM"/>
    </source>
</evidence>
<dbReference type="EMBL" id="JACEIK010002271">
    <property type="protein sequence ID" value="MCD9560123.1"/>
    <property type="molecule type" value="Genomic_DNA"/>
</dbReference>
<evidence type="ECO:0000313" key="2">
    <source>
        <dbReference type="Proteomes" id="UP000823775"/>
    </source>
</evidence>
<dbReference type="PANTHER" id="PTHR12459:SF15">
    <property type="entry name" value="TRANSMEMBRANE PROTEIN 135"/>
    <property type="match status" value="1"/>
</dbReference>
<proteinExistence type="predicted"/>
<organism evidence="1 2">
    <name type="scientific">Datura stramonium</name>
    <name type="common">Jimsonweed</name>
    <name type="synonym">Common thornapple</name>
    <dbReference type="NCBI Taxonomy" id="4076"/>
    <lineage>
        <taxon>Eukaryota</taxon>
        <taxon>Viridiplantae</taxon>
        <taxon>Streptophyta</taxon>
        <taxon>Embryophyta</taxon>
        <taxon>Tracheophyta</taxon>
        <taxon>Spermatophyta</taxon>
        <taxon>Magnoliopsida</taxon>
        <taxon>eudicotyledons</taxon>
        <taxon>Gunneridae</taxon>
        <taxon>Pentapetalae</taxon>
        <taxon>asterids</taxon>
        <taxon>lamiids</taxon>
        <taxon>Solanales</taxon>
        <taxon>Solanaceae</taxon>
        <taxon>Solanoideae</taxon>
        <taxon>Datureae</taxon>
        <taxon>Datura</taxon>
    </lineage>
</organism>
<accession>A0ABS8UP99</accession>